<feature type="region of interest" description="Disordered" evidence="1">
    <location>
        <begin position="1"/>
        <end position="33"/>
    </location>
</feature>
<dbReference type="OrthoDB" id="5426982at2759"/>
<dbReference type="InterPro" id="IPR052973">
    <property type="entry name" value="Fungal_sec-metab_reg_TF"/>
</dbReference>
<accession>A0A2J6SA33</accession>
<dbReference type="AlphaFoldDB" id="A0A2J6SA33"/>
<keyword evidence="3" id="KW-1185">Reference proteome</keyword>
<proteinExistence type="predicted"/>
<name>A0A2J6SA33_HYAVF</name>
<protein>
    <submittedName>
        <fullName evidence="2">Uncharacterized protein</fullName>
    </submittedName>
</protein>
<organism evidence="2 3">
    <name type="scientific">Hyaloscypha variabilis (strain UAMH 11265 / GT02V1 / F)</name>
    <name type="common">Meliniomyces variabilis</name>
    <dbReference type="NCBI Taxonomy" id="1149755"/>
    <lineage>
        <taxon>Eukaryota</taxon>
        <taxon>Fungi</taxon>
        <taxon>Dikarya</taxon>
        <taxon>Ascomycota</taxon>
        <taxon>Pezizomycotina</taxon>
        <taxon>Leotiomycetes</taxon>
        <taxon>Helotiales</taxon>
        <taxon>Hyaloscyphaceae</taxon>
        <taxon>Hyaloscypha</taxon>
        <taxon>Hyaloscypha variabilis</taxon>
    </lineage>
</organism>
<sequence>MLSANTPAVPASAKHTWRVHKPSSTRGRHGKLDPKRRLKAKAVRELRACLRCSALRIPCSEDDICIPCRKLVETARHVHVKRTLSFCACIRTRVVEVNLFEDVIPPPHAMGLVRENTEKLALRSISLSFSSLITWDLSYVALEFVEWLNQPQLPTASYVGFMSSPEFLKLLEPHVGVEIAISFQRMVCAECLAYTQPVSGEKQHLGVSELQQIGAVAGCHVLNFLDRKVRPEFLRASSKATLEAVFLMLVGTILAIGYSRPNKNVENIVGDHTRFQAMQKHLCQILAHHLVYVGSKLHLPIDHGIEKLILEGTPKRWHKRGVFRWLTASHQEEKLQVFHLNSCGSACSHGASSSDSLERFLLDKLRDNSNLDFESLSETGEANFSSLTNMTKLSALLGRLNNSMLVSTPSHPTGLPLKDYLPEIESQRSNPTRPSSISYPKDIHSSVMKTGELLSLRPPLSRREPSHRWDGALWYTSHGWQLHACAFHVISSSYGEMIVEEVDRCDAFVKRPETRQSLLV</sequence>
<dbReference type="EMBL" id="KZ613938">
    <property type="protein sequence ID" value="PMD47622.1"/>
    <property type="molecule type" value="Genomic_DNA"/>
</dbReference>
<gene>
    <name evidence="2" type="ORF">L207DRAFT_628240</name>
</gene>
<evidence type="ECO:0000313" key="3">
    <source>
        <dbReference type="Proteomes" id="UP000235786"/>
    </source>
</evidence>
<feature type="compositionally biased region" description="Basic residues" evidence="1">
    <location>
        <begin position="15"/>
        <end position="29"/>
    </location>
</feature>
<evidence type="ECO:0000313" key="2">
    <source>
        <dbReference type="EMBL" id="PMD47622.1"/>
    </source>
</evidence>
<evidence type="ECO:0000256" key="1">
    <source>
        <dbReference type="SAM" id="MobiDB-lite"/>
    </source>
</evidence>
<dbReference type="PANTHER" id="PTHR35392">
    <property type="entry name" value="ZN(II)2CYS6 TRANSCRIPTION FACTOR (EUROFUNG)-RELATED-RELATED"/>
    <property type="match status" value="1"/>
</dbReference>
<dbReference type="Proteomes" id="UP000235786">
    <property type="component" value="Unassembled WGS sequence"/>
</dbReference>
<reference evidence="2 3" key="1">
    <citation type="submission" date="2016-04" db="EMBL/GenBank/DDBJ databases">
        <title>A degradative enzymes factory behind the ericoid mycorrhizal symbiosis.</title>
        <authorList>
            <consortium name="DOE Joint Genome Institute"/>
            <person name="Martino E."/>
            <person name="Morin E."/>
            <person name="Grelet G."/>
            <person name="Kuo A."/>
            <person name="Kohler A."/>
            <person name="Daghino S."/>
            <person name="Barry K."/>
            <person name="Choi C."/>
            <person name="Cichocki N."/>
            <person name="Clum A."/>
            <person name="Copeland A."/>
            <person name="Hainaut M."/>
            <person name="Haridas S."/>
            <person name="Labutti K."/>
            <person name="Lindquist E."/>
            <person name="Lipzen A."/>
            <person name="Khouja H.-R."/>
            <person name="Murat C."/>
            <person name="Ohm R."/>
            <person name="Olson A."/>
            <person name="Spatafora J."/>
            <person name="Veneault-Fourrey C."/>
            <person name="Henrissat B."/>
            <person name="Grigoriev I."/>
            <person name="Martin F."/>
            <person name="Perotto S."/>
        </authorList>
    </citation>
    <scope>NUCLEOTIDE SEQUENCE [LARGE SCALE GENOMIC DNA]</scope>
    <source>
        <strain evidence="2 3">F</strain>
    </source>
</reference>